<accession>A0A9D1Q9I9</accession>
<dbReference type="AlphaFoldDB" id="A0A9D1Q9I9"/>
<reference evidence="2" key="2">
    <citation type="submission" date="2021-04" db="EMBL/GenBank/DDBJ databases">
        <authorList>
            <person name="Gilroy R."/>
        </authorList>
    </citation>
    <scope>NUCLEOTIDE SEQUENCE</scope>
    <source>
        <strain evidence="2">ChiHcolR34-3080</strain>
    </source>
</reference>
<keyword evidence="1" id="KW-0472">Membrane</keyword>
<dbReference type="EMBL" id="DXHQ01000044">
    <property type="protein sequence ID" value="HIW08534.1"/>
    <property type="molecule type" value="Genomic_DNA"/>
</dbReference>
<proteinExistence type="predicted"/>
<protein>
    <submittedName>
        <fullName evidence="2">Uncharacterized protein</fullName>
    </submittedName>
</protein>
<comment type="caution">
    <text evidence="2">The sequence shown here is derived from an EMBL/GenBank/DDBJ whole genome shotgun (WGS) entry which is preliminary data.</text>
</comment>
<name>A0A9D1Q9I9_9FIRM</name>
<evidence type="ECO:0000313" key="3">
    <source>
        <dbReference type="Proteomes" id="UP000823933"/>
    </source>
</evidence>
<gene>
    <name evidence="2" type="ORF">H9890_03910</name>
</gene>
<keyword evidence="1" id="KW-1133">Transmembrane helix</keyword>
<feature type="transmembrane region" description="Helical" evidence="1">
    <location>
        <begin position="49"/>
        <end position="69"/>
    </location>
</feature>
<keyword evidence="1" id="KW-0812">Transmembrane</keyword>
<dbReference type="Proteomes" id="UP000823933">
    <property type="component" value="Unassembled WGS sequence"/>
</dbReference>
<evidence type="ECO:0000313" key="2">
    <source>
        <dbReference type="EMBL" id="HIW08534.1"/>
    </source>
</evidence>
<organism evidence="2 3">
    <name type="scientific">Candidatus Faecalibacterium intestinigallinarum</name>
    <dbReference type="NCBI Taxonomy" id="2838581"/>
    <lineage>
        <taxon>Bacteria</taxon>
        <taxon>Bacillati</taxon>
        <taxon>Bacillota</taxon>
        <taxon>Clostridia</taxon>
        <taxon>Eubacteriales</taxon>
        <taxon>Oscillospiraceae</taxon>
        <taxon>Faecalibacterium</taxon>
    </lineage>
</organism>
<sequence length="86" mass="9246">MQNLRMPAHCAPIDPAEQRALTGGGPVTEAVGAFLDSLHLTDFYRGSSVLAFSFTFVPALFFTAARAVFGLGQELAEGIYNILQQL</sequence>
<evidence type="ECO:0000256" key="1">
    <source>
        <dbReference type="SAM" id="Phobius"/>
    </source>
</evidence>
<reference evidence="2" key="1">
    <citation type="journal article" date="2021" name="PeerJ">
        <title>Extensive microbial diversity within the chicken gut microbiome revealed by metagenomics and culture.</title>
        <authorList>
            <person name="Gilroy R."/>
            <person name="Ravi A."/>
            <person name="Getino M."/>
            <person name="Pursley I."/>
            <person name="Horton D.L."/>
            <person name="Alikhan N.F."/>
            <person name="Baker D."/>
            <person name="Gharbi K."/>
            <person name="Hall N."/>
            <person name="Watson M."/>
            <person name="Adriaenssens E.M."/>
            <person name="Foster-Nyarko E."/>
            <person name="Jarju S."/>
            <person name="Secka A."/>
            <person name="Antonio M."/>
            <person name="Oren A."/>
            <person name="Chaudhuri R.R."/>
            <person name="La Ragione R."/>
            <person name="Hildebrand F."/>
            <person name="Pallen M.J."/>
        </authorList>
    </citation>
    <scope>NUCLEOTIDE SEQUENCE</scope>
    <source>
        <strain evidence="2">ChiHcolR34-3080</strain>
    </source>
</reference>